<sequence length="161" mass="17153">SYVYSEITYNASASLSGSSVDECRNIADKALKISETCAYLNCTFAGIWNGGGGDGVGFVNASDHITKAYPSDFEVAAKLACQTKFEDAASVFPSVDESDLPYICLDLVYQYSLLVDGFGLDPAQEITLVKKIKYQDGWVEAAWPLGSAIEAVSSSSSSAEL</sequence>
<dbReference type="STRING" id="3476.A0A2P5AEP6"/>
<dbReference type="PANTHER" id="PTHR11782:SF83">
    <property type="entry name" value="GUANOSINE-DIPHOSPHATASE"/>
    <property type="match status" value="1"/>
</dbReference>
<accession>A0A2P5AEP6</accession>
<dbReference type="Pfam" id="PF01150">
    <property type="entry name" value="GDA1_CD39"/>
    <property type="match status" value="1"/>
</dbReference>
<gene>
    <name evidence="3" type="ORF">PanWU01x14_339660</name>
</gene>
<dbReference type="PANTHER" id="PTHR11782">
    <property type="entry name" value="ADENOSINE/GUANOSINE DIPHOSPHATASE"/>
    <property type="match status" value="1"/>
</dbReference>
<reference evidence="4" key="1">
    <citation type="submission" date="2016-06" db="EMBL/GenBank/DDBJ databases">
        <title>Parallel loss of symbiosis genes in relatives of nitrogen-fixing non-legume Parasponia.</title>
        <authorList>
            <person name="Van Velzen R."/>
            <person name="Holmer R."/>
            <person name="Bu F."/>
            <person name="Rutten L."/>
            <person name="Van Zeijl A."/>
            <person name="Liu W."/>
            <person name="Santuari L."/>
            <person name="Cao Q."/>
            <person name="Sharma T."/>
            <person name="Shen D."/>
            <person name="Roswanjaya Y."/>
            <person name="Wardhani T."/>
            <person name="Kalhor M.S."/>
            <person name="Jansen J."/>
            <person name="Van den Hoogen J."/>
            <person name="Gungor B."/>
            <person name="Hartog M."/>
            <person name="Hontelez J."/>
            <person name="Verver J."/>
            <person name="Yang W.-C."/>
            <person name="Schijlen E."/>
            <person name="Repin R."/>
            <person name="Schilthuizen M."/>
            <person name="Schranz E."/>
            <person name="Heidstra R."/>
            <person name="Miyata K."/>
            <person name="Fedorova E."/>
            <person name="Kohlen W."/>
            <person name="Bisseling T."/>
            <person name="Smit S."/>
            <person name="Geurts R."/>
        </authorList>
    </citation>
    <scope>NUCLEOTIDE SEQUENCE [LARGE SCALE GENOMIC DNA]</scope>
    <source>
        <strain evidence="4">cv. WU1-14</strain>
    </source>
</reference>
<comment type="similarity">
    <text evidence="1">Belongs to the GDA1/CD39 NTPase family.</text>
</comment>
<evidence type="ECO:0000313" key="3">
    <source>
        <dbReference type="EMBL" id="PON35012.1"/>
    </source>
</evidence>
<dbReference type="OrthoDB" id="6372431at2759"/>
<organism evidence="3 4">
    <name type="scientific">Parasponia andersonii</name>
    <name type="common">Sponia andersonii</name>
    <dbReference type="NCBI Taxonomy" id="3476"/>
    <lineage>
        <taxon>Eukaryota</taxon>
        <taxon>Viridiplantae</taxon>
        <taxon>Streptophyta</taxon>
        <taxon>Embryophyta</taxon>
        <taxon>Tracheophyta</taxon>
        <taxon>Spermatophyta</taxon>
        <taxon>Magnoliopsida</taxon>
        <taxon>eudicotyledons</taxon>
        <taxon>Gunneridae</taxon>
        <taxon>Pentapetalae</taxon>
        <taxon>rosids</taxon>
        <taxon>fabids</taxon>
        <taxon>Rosales</taxon>
        <taxon>Cannabaceae</taxon>
        <taxon>Parasponia</taxon>
    </lineage>
</organism>
<comment type="caution">
    <text evidence="3">The sequence shown here is derived from an EMBL/GenBank/DDBJ whole genome shotgun (WGS) entry which is preliminary data.</text>
</comment>
<name>A0A2P5AEP6_PARAD</name>
<dbReference type="Gene3D" id="3.30.420.150">
    <property type="entry name" value="Exopolyphosphatase. Domain 2"/>
    <property type="match status" value="1"/>
</dbReference>
<dbReference type="GO" id="GO:0017110">
    <property type="term" value="F:nucleoside diphosphate phosphatase activity"/>
    <property type="evidence" value="ECO:0007669"/>
    <property type="project" value="TreeGrafter"/>
</dbReference>
<keyword evidence="2" id="KW-0378">Hydrolase</keyword>
<keyword evidence="4" id="KW-1185">Reference proteome</keyword>
<dbReference type="EMBL" id="JXTB01000632">
    <property type="protein sequence ID" value="PON35012.1"/>
    <property type="molecule type" value="Genomic_DNA"/>
</dbReference>
<dbReference type="Proteomes" id="UP000237105">
    <property type="component" value="Unassembled WGS sequence"/>
</dbReference>
<dbReference type="GO" id="GO:0009134">
    <property type="term" value="P:nucleoside diphosphate catabolic process"/>
    <property type="evidence" value="ECO:0007669"/>
    <property type="project" value="TreeGrafter"/>
</dbReference>
<evidence type="ECO:0000256" key="1">
    <source>
        <dbReference type="ARBA" id="ARBA00009283"/>
    </source>
</evidence>
<dbReference type="AlphaFoldDB" id="A0A2P5AEP6"/>
<evidence type="ECO:0000256" key="2">
    <source>
        <dbReference type="ARBA" id="ARBA00022801"/>
    </source>
</evidence>
<dbReference type="InterPro" id="IPR000407">
    <property type="entry name" value="GDA1_CD39_NTPase"/>
</dbReference>
<proteinExistence type="inferred from homology"/>
<feature type="non-terminal residue" evidence="3">
    <location>
        <position position="1"/>
    </location>
</feature>
<evidence type="ECO:0000313" key="4">
    <source>
        <dbReference type="Proteomes" id="UP000237105"/>
    </source>
</evidence>
<protein>
    <submittedName>
        <fullName evidence="3">Nucleoside phosphatase</fullName>
    </submittedName>
</protein>
<dbReference type="GO" id="GO:0016020">
    <property type="term" value="C:membrane"/>
    <property type="evidence" value="ECO:0007669"/>
    <property type="project" value="TreeGrafter"/>
</dbReference>